<feature type="region of interest" description="Disordered" evidence="1">
    <location>
        <begin position="63"/>
        <end position="91"/>
    </location>
</feature>
<gene>
    <name evidence="2" type="ORF">AMECASPLE_039402</name>
</gene>
<evidence type="ECO:0000256" key="1">
    <source>
        <dbReference type="SAM" id="MobiDB-lite"/>
    </source>
</evidence>
<comment type="caution">
    <text evidence="2">The sequence shown here is derived from an EMBL/GenBank/DDBJ whole genome shotgun (WGS) entry which is preliminary data.</text>
</comment>
<evidence type="ECO:0000313" key="3">
    <source>
        <dbReference type="Proteomes" id="UP001469553"/>
    </source>
</evidence>
<proteinExistence type="predicted"/>
<sequence>MMATATDSNIDNRRGEHGPLRLYVSNIPWSKLSRRWELNTSLAKVRRSSRPSLCAWARQVCPAFSSSSGSNSPPGGDQWTAQPLSSPECPKHAAEGLMFKSSLHYNQPSPIHTHIHTLTVVSYCPGAH</sequence>
<name>A0ABV1A4Y2_9TELE</name>
<protein>
    <submittedName>
        <fullName evidence="2">Uncharacterized protein</fullName>
    </submittedName>
</protein>
<dbReference type="Proteomes" id="UP001469553">
    <property type="component" value="Unassembled WGS sequence"/>
</dbReference>
<feature type="compositionally biased region" description="Low complexity" evidence="1">
    <location>
        <begin position="65"/>
        <end position="76"/>
    </location>
</feature>
<dbReference type="EMBL" id="JAHRIP010083459">
    <property type="protein sequence ID" value="MEQ2313219.1"/>
    <property type="molecule type" value="Genomic_DNA"/>
</dbReference>
<organism evidence="2 3">
    <name type="scientific">Ameca splendens</name>
    <dbReference type="NCBI Taxonomy" id="208324"/>
    <lineage>
        <taxon>Eukaryota</taxon>
        <taxon>Metazoa</taxon>
        <taxon>Chordata</taxon>
        <taxon>Craniata</taxon>
        <taxon>Vertebrata</taxon>
        <taxon>Euteleostomi</taxon>
        <taxon>Actinopterygii</taxon>
        <taxon>Neopterygii</taxon>
        <taxon>Teleostei</taxon>
        <taxon>Neoteleostei</taxon>
        <taxon>Acanthomorphata</taxon>
        <taxon>Ovalentaria</taxon>
        <taxon>Atherinomorphae</taxon>
        <taxon>Cyprinodontiformes</taxon>
        <taxon>Goodeidae</taxon>
        <taxon>Ameca</taxon>
    </lineage>
</organism>
<accession>A0ABV1A4Y2</accession>
<reference evidence="2 3" key="1">
    <citation type="submission" date="2021-06" db="EMBL/GenBank/DDBJ databases">
        <authorList>
            <person name="Palmer J.M."/>
        </authorList>
    </citation>
    <scope>NUCLEOTIDE SEQUENCE [LARGE SCALE GENOMIC DNA]</scope>
    <source>
        <strain evidence="2 3">AS_MEX2019</strain>
        <tissue evidence="2">Muscle</tissue>
    </source>
</reference>
<evidence type="ECO:0000313" key="2">
    <source>
        <dbReference type="EMBL" id="MEQ2313219.1"/>
    </source>
</evidence>
<keyword evidence="3" id="KW-1185">Reference proteome</keyword>